<evidence type="ECO:0000313" key="3">
    <source>
        <dbReference type="Proteomes" id="UP000095256"/>
    </source>
</evidence>
<keyword evidence="3" id="KW-1185">Reference proteome</keyword>
<dbReference type="STRING" id="762845.BCR26_04765"/>
<dbReference type="RefSeq" id="WP_069699751.1">
    <property type="nucleotide sequence ID" value="NZ_JAGGMA010000004.1"/>
</dbReference>
<evidence type="ECO:0008006" key="4">
    <source>
        <dbReference type="Google" id="ProtNLM"/>
    </source>
</evidence>
<dbReference type="AlphaFoldDB" id="A0A1E5KTI1"/>
<dbReference type="Proteomes" id="UP000095256">
    <property type="component" value="Unassembled WGS sequence"/>
</dbReference>
<protein>
    <recommendedName>
        <fullName evidence="4">DUF3592 domain-containing protein</fullName>
    </recommendedName>
</protein>
<keyword evidence="1" id="KW-0812">Transmembrane</keyword>
<dbReference type="OrthoDB" id="2186286at2"/>
<evidence type="ECO:0000256" key="1">
    <source>
        <dbReference type="SAM" id="Phobius"/>
    </source>
</evidence>
<feature type="transmembrane region" description="Helical" evidence="1">
    <location>
        <begin position="129"/>
        <end position="151"/>
    </location>
</feature>
<dbReference type="EMBL" id="MIEK01000056">
    <property type="protein sequence ID" value="OEH81163.1"/>
    <property type="molecule type" value="Genomic_DNA"/>
</dbReference>
<feature type="transmembrane region" description="Helical" evidence="1">
    <location>
        <begin position="6"/>
        <end position="28"/>
    </location>
</feature>
<keyword evidence="1" id="KW-1133">Transmembrane helix</keyword>
<keyword evidence="1" id="KW-0472">Membrane</keyword>
<proteinExistence type="predicted"/>
<sequence length="154" mass="17815">MSDTLIVIAVSFSLSSICFFIGILNFVIRKNNFKKCSLKTIGTVIKHQTLHSTEAGHSKCISLVEYEIDNKLYKKDFVINRPIRFKNIPIGHYTKTKIGETFVLLYNPKNKYHVLVEADKEFNKKMSGIIFFIFGAFIMLFPILFTIDMLFDVF</sequence>
<organism evidence="2 3">
    <name type="scientific">Enterococcus rivorum</name>
    <dbReference type="NCBI Taxonomy" id="762845"/>
    <lineage>
        <taxon>Bacteria</taxon>
        <taxon>Bacillati</taxon>
        <taxon>Bacillota</taxon>
        <taxon>Bacilli</taxon>
        <taxon>Lactobacillales</taxon>
        <taxon>Enterococcaceae</taxon>
        <taxon>Enterococcus</taxon>
    </lineage>
</organism>
<accession>A0A1E5KTI1</accession>
<gene>
    <name evidence="2" type="ORF">BCR26_04765</name>
</gene>
<evidence type="ECO:0000313" key="2">
    <source>
        <dbReference type="EMBL" id="OEH81163.1"/>
    </source>
</evidence>
<reference evidence="2 3" key="1">
    <citation type="submission" date="2016-09" db="EMBL/GenBank/DDBJ databases">
        <authorList>
            <person name="Capua I."/>
            <person name="De Benedictis P."/>
            <person name="Joannis T."/>
            <person name="Lombin L.H."/>
            <person name="Cattoli G."/>
        </authorList>
    </citation>
    <scope>NUCLEOTIDE SEQUENCE [LARGE SCALE GENOMIC DNA]</scope>
    <source>
        <strain evidence="2 3">LMG 25899</strain>
    </source>
</reference>
<name>A0A1E5KTI1_9ENTE</name>
<comment type="caution">
    <text evidence="2">The sequence shown here is derived from an EMBL/GenBank/DDBJ whole genome shotgun (WGS) entry which is preliminary data.</text>
</comment>